<dbReference type="PANTHER" id="PTHR46922">
    <property type="entry name" value="DHHA1 DOMAIN PROTEIN"/>
    <property type="match status" value="1"/>
</dbReference>
<name>A0A2P6NFH1_9EUKA</name>
<dbReference type="Gene3D" id="3.10.310.30">
    <property type="match status" value="1"/>
</dbReference>
<comment type="caution">
    <text evidence="3">The sequence shown here is derived from an EMBL/GenBank/DDBJ whole genome shotgun (WGS) entry which is preliminary data.</text>
</comment>
<evidence type="ECO:0000256" key="1">
    <source>
        <dbReference type="SAM" id="MobiDB-lite"/>
    </source>
</evidence>
<gene>
    <name evidence="3" type="ORF">PROFUN_09978</name>
</gene>
<dbReference type="Pfam" id="PF02272">
    <property type="entry name" value="DHHA1"/>
    <property type="match status" value="1"/>
</dbReference>
<dbReference type="OrthoDB" id="443832at2759"/>
<protein>
    <submittedName>
        <fullName evidence="3">DHH family phosphohydrolase</fullName>
    </submittedName>
</protein>
<dbReference type="EMBL" id="MDYQ01000097">
    <property type="protein sequence ID" value="PRP82716.1"/>
    <property type="molecule type" value="Genomic_DNA"/>
</dbReference>
<dbReference type="PANTHER" id="PTHR46922:SF4">
    <property type="entry name" value="DHHA1 DOMAIN PROTEIN"/>
    <property type="match status" value="1"/>
</dbReference>
<keyword evidence="3" id="KW-0378">Hydrolase</keyword>
<dbReference type="InParanoid" id="A0A2P6NFH1"/>
<dbReference type="InterPro" id="IPR038763">
    <property type="entry name" value="DHH_sf"/>
</dbReference>
<dbReference type="AlphaFoldDB" id="A0A2P6NFH1"/>
<dbReference type="GO" id="GO:0003676">
    <property type="term" value="F:nucleic acid binding"/>
    <property type="evidence" value="ECO:0007669"/>
    <property type="project" value="InterPro"/>
</dbReference>
<organism evidence="3 4">
    <name type="scientific">Planoprotostelium fungivorum</name>
    <dbReference type="NCBI Taxonomy" id="1890364"/>
    <lineage>
        <taxon>Eukaryota</taxon>
        <taxon>Amoebozoa</taxon>
        <taxon>Evosea</taxon>
        <taxon>Variosea</taxon>
        <taxon>Cavosteliida</taxon>
        <taxon>Cavosteliaceae</taxon>
        <taxon>Planoprotostelium</taxon>
    </lineage>
</organism>
<dbReference type="Proteomes" id="UP000241769">
    <property type="component" value="Unassembled WGS sequence"/>
</dbReference>
<proteinExistence type="predicted"/>
<sequence length="448" mass="50567">MPKGAGTYPVLNEEWPTLGAQTSSPPLLPVKGKTPPAVKSNLKLAKDAPVFVPRGLPPQLEALSIEERGEKRTPALEFWSHHNHIYQWQRKGDQGDTYQCSQIAERQTSLSNLKMNSCFRCGKSRPISADLIVQSITCAICGLCSDCAPASTKEDVPQMKHIILPTPSEVEVVLYHHECPDGTAAAFAAWKLLKKKNVTFYGAKRGDQPPRWVAGKIVAIFDFCYSLEETKFLLEKCRGLLIMDHHKSGMDELKHLSPNIYFDMERSGARLAWDYFHPNQAPPLFLKYIEDRDLWKWSMADSKAFGAYLDTVPCNYEEYDTFCDDSVMRGAVEKGRAILSYIEYNVSRSTRRGYLTDFLGYKVMVLNCTHLMNEIGNELALQPACDFALVWQYDHHSDKIIVSMRSSNMKVDLSEIARQFGGGGHTKAAAFRWSGTIQQLLKQVKKTK</sequence>
<dbReference type="STRING" id="1890364.A0A2P6NFH1"/>
<dbReference type="SUPFAM" id="SSF64182">
    <property type="entry name" value="DHH phosphoesterases"/>
    <property type="match status" value="1"/>
</dbReference>
<feature type="domain" description="DHHA1" evidence="2">
    <location>
        <begin position="395"/>
        <end position="445"/>
    </location>
</feature>
<evidence type="ECO:0000313" key="4">
    <source>
        <dbReference type="Proteomes" id="UP000241769"/>
    </source>
</evidence>
<reference evidence="3 4" key="1">
    <citation type="journal article" date="2018" name="Genome Biol. Evol.">
        <title>Multiple Roots of Fruiting Body Formation in Amoebozoa.</title>
        <authorList>
            <person name="Hillmann F."/>
            <person name="Forbes G."/>
            <person name="Novohradska S."/>
            <person name="Ferling I."/>
            <person name="Riege K."/>
            <person name="Groth M."/>
            <person name="Westermann M."/>
            <person name="Marz M."/>
            <person name="Spaller T."/>
            <person name="Winckler T."/>
            <person name="Schaap P."/>
            <person name="Glockner G."/>
        </authorList>
    </citation>
    <scope>NUCLEOTIDE SEQUENCE [LARGE SCALE GENOMIC DNA]</scope>
    <source>
        <strain evidence="3 4">Jena</strain>
    </source>
</reference>
<feature type="region of interest" description="Disordered" evidence="1">
    <location>
        <begin position="13"/>
        <end position="34"/>
    </location>
</feature>
<dbReference type="InterPro" id="IPR003156">
    <property type="entry name" value="DHHA1_dom"/>
</dbReference>
<keyword evidence="4" id="KW-1185">Reference proteome</keyword>
<accession>A0A2P6NFH1</accession>
<evidence type="ECO:0000313" key="3">
    <source>
        <dbReference type="EMBL" id="PRP82716.1"/>
    </source>
</evidence>
<dbReference type="GO" id="GO:0016787">
    <property type="term" value="F:hydrolase activity"/>
    <property type="evidence" value="ECO:0007669"/>
    <property type="project" value="UniProtKB-KW"/>
</dbReference>
<evidence type="ECO:0000259" key="2">
    <source>
        <dbReference type="Pfam" id="PF02272"/>
    </source>
</evidence>